<evidence type="ECO:0000313" key="7">
    <source>
        <dbReference type="Proteomes" id="UP000001593"/>
    </source>
</evidence>
<name>A7S1U8_NEMVE</name>
<sequence length="693" mass="71942">MASWTCGVSGVVFLALLLLLGVSSQDIAASRRREWMKSSANFVKIFDLPSLPSNISETPGFCPYRPLGSRGDVAYHLRGTELLQSVPTGTLFPYGIPESFSIMATVRTEIDNSGNLFSVYNANGELSLSLSVNPVELQYRTRSGGVSRIQFQASLADGEWHRIAISVARDQVKLLSDCHPEESLPQSLIKSKPWDFPSYFNTSGTTILGRRRERGTEFRGVLHDLRVMTDPELSDQYCQLFVPNCEMKVPEVRVRKGRALRQGDPPGTVIVGNIKYEKTVSLDPLENQDPQVLKDKKDSQGRKAEEAHRDHLVFLESRVYPGPPGRAGPGIAVEWRRLSRSDTKGPGAPVAPAVVPPAVPGDPGPPGRRGARGVPGTPGSPGEKGSIGDPGPVGPPGPAGMRGTRGRAGKRGPPGNDGPRGIPGTPGPKGDRGFDGIPGLPGHKGPRGLPGPRGDAGEKGEPGARGEQGLAGEAGLPGERGAQGEPGPKGPPGPRGQQGASGARGPPGPTGAPGPMGAPGVQGIQGMRGPPGPPGPQGSLGPAGAKGEPGKIGLPGFPGADGLPGYPGIEGPPGPKGDRGPIGPRGPQGYQGAPGPKGNRGNRGTAGSKGDEGTGGFPGEKGDEGPRGEDGSAGRPGLPGPEGQDGPKGPEHLERFNITNSSFSSFYCPFLSFARGVWAWLVLQVPQDLRVLR</sequence>
<protein>
    <recommendedName>
        <fullName evidence="5">Laminin G domain-containing protein</fullName>
    </recommendedName>
</protein>
<reference evidence="6 7" key="1">
    <citation type="journal article" date="2007" name="Science">
        <title>Sea anemone genome reveals ancestral eumetazoan gene repertoire and genomic organization.</title>
        <authorList>
            <person name="Putnam N.H."/>
            <person name="Srivastava M."/>
            <person name="Hellsten U."/>
            <person name="Dirks B."/>
            <person name="Chapman J."/>
            <person name="Salamov A."/>
            <person name="Terry A."/>
            <person name="Shapiro H."/>
            <person name="Lindquist E."/>
            <person name="Kapitonov V.V."/>
            <person name="Jurka J."/>
            <person name="Genikhovich G."/>
            <person name="Grigoriev I.V."/>
            <person name="Lucas S.M."/>
            <person name="Steele R.E."/>
            <person name="Finnerty J.R."/>
            <person name="Technau U."/>
            <person name="Martindale M.Q."/>
            <person name="Rokhsar D.S."/>
        </authorList>
    </citation>
    <scope>NUCLEOTIDE SEQUENCE [LARGE SCALE GENOMIC DNA]</scope>
    <source>
        <strain evidence="7">CH2 X CH6</strain>
    </source>
</reference>
<dbReference type="SMART" id="SM00210">
    <property type="entry name" value="TSPN"/>
    <property type="match status" value="1"/>
</dbReference>
<accession>A7S1U8</accession>
<dbReference type="InterPro" id="IPR001791">
    <property type="entry name" value="Laminin_G"/>
</dbReference>
<feature type="domain" description="Laminin G" evidence="5">
    <location>
        <begin position="72"/>
        <end position="245"/>
    </location>
</feature>
<dbReference type="PhylomeDB" id="A7S1U8"/>
<evidence type="ECO:0000256" key="2">
    <source>
        <dbReference type="PROSITE-ProRule" id="PRU00122"/>
    </source>
</evidence>
<evidence type="ECO:0000256" key="4">
    <source>
        <dbReference type="SAM" id="SignalP"/>
    </source>
</evidence>
<dbReference type="EMBL" id="DS469566">
    <property type="protein sequence ID" value="EDO42304.1"/>
    <property type="molecule type" value="Genomic_DNA"/>
</dbReference>
<dbReference type="HOGENOM" id="CLU_397574_0_0_1"/>
<feature type="compositionally biased region" description="Low complexity" evidence="3">
    <location>
        <begin position="513"/>
        <end position="528"/>
    </location>
</feature>
<dbReference type="Proteomes" id="UP000001593">
    <property type="component" value="Unassembled WGS sequence"/>
</dbReference>
<feature type="compositionally biased region" description="Basic and acidic residues" evidence="3">
    <location>
        <begin position="455"/>
        <end position="464"/>
    </location>
</feature>
<feature type="region of interest" description="Disordered" evidence="3">
    <location>
        <begin position="281"/>
        <end position="310"/>
    </location>
</feature>
<feature type="compositionally biased region" description="Pro residues" evidence="3">
    <location>
        <begin position="354"/>
        <end position="366"/>
    </location>
</feature>
<feature type="compositionally biased region" description="Basic and acidic residues" evidence="3">
    <location>
        <begin position="292"/>
        <end position="310"/>
    </location>
</feature>
<dbReference type="OMA" id="WMKSSAN"/>
<dbReference type="InterPro" id="IPR008160">
    <property type="entry name" value="Collagen"/>
</dbReference>
<feature type="compositionally biased region" description="Low complexity" evidence="3">
    <location>
        <begin position="495"/>
        <end position="504"/>
    </location>
</feature>
<dbReference type="InterPro" id="IPR013320">
    <property type="entry name" value="ConA-like_dom_sf"/>
</dbReference>
<dbReference type="PROSITE" id="PS50025">
    <property type="entry name" value="LAM_G_DOMAIN"/>
    <property type="match status" value="1"/>
</dbReference>
<evidence type="ECO:0000256" key="1">
    <source>
        <dbReference type="ARBA" id="ARBA00022737"/>
    </source>
</evidence>
<dbReference type="Pfam" id="PF02210">
    <property type="entry name" value="Laminin_G_2"/>
    <property type="match status" value="1"/>
</dbReference>
<keyword evidence="7" id="KW-1185">Reference proteome</keyword>
<comment type="caution">
    <text evidence="2">Lacks conserved residue(s) required for the propagation of feature annotation.</text>
</comment>
<dbReference type="InParanoid" id="A7S1U8"/>
<dbReference type="Gene3D" id="2.60.120.200">
    <property type="match status" value="1"/>
</dbReference>
<dbReference type="SMART" id="SM00282">
    <property type="entry name" value="LamG"/>
    <property type="match status" value="1"/>
</dbReference>
<proteinExistence type="predicted"/>
<organism evidence="6 7">
    <name type="scientific">Nematostella vectensis</name>
    <name type="common">Starlet sea anemone</name>
    <dbReference type="NCBI Taxonomy" id="45351"/>
    <lineage>
        <taxon>Eukaryota</taxon>
        <taxon>Metazoa</taxon>
        <taxon>Cnidaria</taxon>
        <taxon>Anthozoa</taxon>
        <taxon>Hexacorallia</taxon>
        <taxon>Actiniaria</taxon>
        <taxon>Edwardsiidae</taxon>
        <taxon>Nematostella</taxon>
    </lineage>
</organism>
<dbReference type="FunFam" id="2.60.120.200:FF:000136">
    <property type="entry name" value="Collagen type V alpha 3 chain"/>
    <property type="match status" value="1"/>
</dbReference>
<feature type="compositionally biased region" description="Basic and acidic residues" evidence="3">
    <location>
        <begin position="620"/>
        <end position="632"/>
    </location>
</feature>
<dbReference type="PANTHER" id="PTHR24637">
    <property type="entry name" value="COLLAGEN"/>
    <property type="match status" value="1"/>
</dbReference>
<feature type="chain" id="PRO_5002714049" description="Laminin G domain-containing protein" evidence="4">
    <location>
        <begin position="25"/>
        <end position="693"/>
    </location>
</feature>
<dbReference type="Pfam" id="PF01391">
    <property type="entry name" value="Collagen"/>
    <property type="match status" value="2"/>
</dbReference>
<dbReference type="SUPFAM" id="SSF49899">
    <property type="entry name" value="Concanavalin A-like lectins/glucanases"/>
    <property type="match status" value="1"/>
</dbReference>
<feature type="region of interest" description="Disordered" evidence="3">
    <location>
        <begin position="341"/>
        <end position="654"/>
    </location>
</feature>
<keyword evidence="1" id="KW-0677">Repeat</keyword>
<evidence type="ECO:0000313" key="6">
    <source>
        <dbReference type="EMBL" id="EDO42304.1"/>
    </source>
</evidence>
<dbReference type="STRING" id="45351.A7S1U8"/>
<dbReference type="PANTHER" id="PTHR24637:SF421">
    <property type="entry name" value="CUTICLE COLLAGEN DPY-2"/>
    <property type="match status" value="1"/>
</dbReference>
<gene>
    <name evidence="6" type="ORF">NEMVEDRAFT_v1g205490</name>
</gene>
<keyword evidence="4" id="KW-0732">Signal</keyword>
<dbReference type="AlphaFoldDB" id="A7S1U8"/>
<dbReference type="eggNOG" id="KOG3544">
    <property type="taxonomic scope" value="Eukaryota"/>
</dbReference>
<feature type="signal peptide" evidence="4">
    <location>
        <begin position="1"/>
        <end position="24"/>
    </location>
</feature>
<evidence type="ECO:0000256" key="3">
    <source>
        <dbReference type="SAM" id="MobiDB-lite"/>
    </source>
</evidence>
<evidence type="ECO:0000259" key="5">
    <source>
        <dbReference type="PROSITE" id="PS50025"/>
    </source>
</evidence>
<dbReference type="InterPro" id="IPR048287">
    <property type="entry name" value="TSPN-like_N"/>
</dbReference>